<proteinExistence type="predicted"/>
<sequence>MSGYSKNHAYVYDAEATRSNQVASYPGIVQPAFASHYTDAPALLGREPTSAEMPYIPSSAYESRGAADVQLVPSFIDAGARHPASLADTETEITEPITPAQGTAGSLVTLQLRTNYDLDANQHTFILMFGHKKCVGTLQKVDYEDDESWYNYVLNVEVPPFPLTNTFDPTMMLKLQMEDKMGHLRSQTDAGKFTYTDMSPNLAYQSSPDFSRKRKYSPEFGNGGEFSDGNAAKRVFAKPRPMPGAYSTAQISPLPTQSLLASTYSQSNRYDLARQTNYGSQLSQKSLYAVPSGMGMNHGNYKLPQMSPMPHSYNSYNSFASTGRNNAAPVLPSPSAISTPVLVRATHLAQASGSTSSTQSFNPYVMNQSKAILKIDGDLDKMADDWSQEELEAKRRLVGFERSQLGSTITTSFRPVKVEGRDARRICVSCIWWKERDEYFITSVDTIFLLEQLVNVRFTVEEKNRIRRNLEGFRPLTVSKARPDSEEFFKVIMGFPHPKPRNIEKDVKVFPWKILAHALKKIISKYSASYASTAGVGHLPVSTTSSSYAPSAALLATLNAHPNTSPQTVPTSTAPTAYTRNLAPSSLSPHQKVAAGLEASAGQGTPVPQRTLSRQSMTPWGTSTHQMPQYPSTMPHEGRGSWDYEYLSASAATELPPVSHSLQMPRQIATPNLSHMPSTHNYHQYGEDTTRV</sequence>
<feature type="region of interest" description="Disordered" evidence="1">
    <location>
        <begin position="600"/>
        <end position="636"/>
    </location>
</feature>
<dbReference type="InterPro" id="IPR055509">
    <property type="entry name" value="DUF7082"/>
</dbReference>
<feature type="region of interest" description="Disordered" evidence="1">
    <location>
        <begin position="560"/>
        <end position="588"/>
    </location>
</feature>
<evidence type="ECO:0000313" key="4">
    <source>
        <dbReference type="Proteomes" id="UP001199106"/>
    </source>
</evidence>
<dbReference type="PANTHER" id="PTHR39463:SF1">
    <property type="entry name" value="MEDUSA"/>
    <property type="match status" value="1"/>
</dbReference>
<evidence type="ECO:0000259" key="2">
    <source>
        <dbReference type="Pfam" id="PF23305"/>
    </source>
</evidence>
<dbReference type="Proteomes" id="UP001199106">
    <property type="component" value="Unassembled WGS sequence"/>
</dbReference>
<evidence type="ECO:0000313" key="3">
    <source>
        <dbReference type="EMBL" id="KAG9195656.1"/>
    </source>
</evidence>
<name>A0AAD4IIQ5_9PLEO</name>
<feature type="compositionally biased region" description="Polar residues" evidence="1">
    <location>
        <begin position="671"/>
        <end position="682"/>
    </location>
</feature>
<keyword evidence="4" id="KW-1185">Reference proteome</keyword>
<dbReference type="PANTHER" id="PTHR39463">
    <property type="entry name" value="MEDUSA"/>
    <property type="match status" value="1"/>
</dbReference>
<dbReference type="Pfam" id="PF23305">
    <property type="entry name" value="DUF7082"/>
    <property type="match status" value="1"/>
</dbReference>
<organism evidence="3 4">
    <name type="scientific">Alternaria panax</name>
    <dbReference type="NCBI Taxonomy" id="48097"/>
    <lineage>
        <taxon>Eukaryota</taxon>
        <taxon>Fungi</taxon>
        <taxon>Dikarya</taxon>
        <taxon>Ascomycota</taxon>
        <taxon>Pezizomycotina</taxon>
        <taxon>Dothideomycetes</taxon>
        <taxon>Pleosporomycetidae</taxon>
        <taxon>Pleosporales</taxon>
        <taxon>Pleosporineae</taxon>
        <taxon>Pleosporaceae</taxon>
        <taxon>Alternaria</taxon>
        <taxon>Alternaria sect. Panax</taxon>
    </lineage>
</organism>
<reference evidence="3" key="1">
    <citation type="submission" date="2021-07" db="EMBL/GenBank/DDBJ databases">
        <title>Genome Resource of American Ginseng Black Spot Pathogen Alternaria panax.</title>
        <authorList>
            <person name="Qiu C."/>
            <person name="Wang W."/>
            <person name="Liu Z."/>
        </authorList>
    </citation>
    <scope>NUCLEOTIDE SEQUENCE</scope>
    <source>
        <strain evidence="3">BNCC115425</strain>
    </source>
</reference>
<accession>A0AAD4IIQ5</accession>
<comment type="caution">
    <text evidence="3">The sequence shown here is derived from an EMBL/GenBank/DDBJ whole genome shotgun (WGS) entry which is preliminary data.</text>
</comment>
<dbReference type="AlphaFoldDB" id="A0AAD4IIQ5"/>
<dbReference type="EMBL" id="JAANER010000001">
    <property type="protein sequence ID" value="KAG9195656.1"/>
    <property type="molecule type" value="Genomic_DNA"/>
</dbReference>
<feature type="region of interest" description="Disordered" evidence="1">
    <location>
        <begin position="671"/>
        <end position="692"/>
    </location>
</feature>
<gene>
    <name evidence="3" type="ORF">G6011_00777</name>
</gene>
<protein>
    <recommendedName>
        <fullName evidence="2">DUF7082 domain-containing protein</fullName>
    </recommendedName>
</protein>
<feature type="domain" description="DUF7082" evidence="2">
    <location>
        <begin position="370"/>
        <end position="523"/>
    </location>
</feature>
<feature type="compositionally biased region" description="Polar residues" evidence="1">
    <location>
        <begin position="602"/>
        <end position="632"/>
    </location>
</feature>
<evidence type="ECO:0000256" key="1">
    <source>
        <dbReference type="SAM" id="MobiDB-lite"/>
    </source>
</evidence>
<dbReference type="GO" id="GO:0005634">
    <property type="term" value="C:nucleus"/>
    <property type="evidence" value="ECO:0007669"/>
    <property type="project" value="TreeGrafter"/>
</dbReference>